<name>A0AA94KQD2_9ENTR</name>
<organism evidence="1 2">
    <name type="scientific">Kosakonia oryzae</name>
    <dbReference type="NCBI Taxonomy" id="497725"/>
    <lineage>
        <taxon>Bacteria</taxon>
        <taxon>Pseudomonadati</taxon>
        <taxon>Pseudomonadota</taxon>
        <taxon>Gammaproteobacteria</taxon>
        <taxon>Enterobacterales</taxon>
        <taxon>Enterobacteriaceae</taxon>
        <taxon>Kosakonia</taxon>
    </lineage>
</organism>
<protein>
    <submittedName>
        <fullName evidence="1">Uncharacterized protein</fullName>
    </submittedName>
</protein>
<dbReference type="Proteomes" id="UP000182314">
    <property type="component" value="Unassembled WGS sequence"/>
</dbReference>
<gene>
    <name evidence="1" type="ORF">SAMN05216286_2734</name>
</gene>
<evidence type="ECO:0000313" key="2">
    <source>
        <dbReference type="Proteomes" id="UP000182314"/>
    </source>
</evidence>
<evidence type="ECO:0000313" key="1">
    <source>
        <dbReference type="EMBL" id="SFC56639.1"/>
    </source>
</evidence>
<dbReference type="AlphaFoldDB" id="A0AA94KQD2"/>
<sequence length="44" mass="5425">MISAQNYWLVMTTALDLLLIQRFESYSEVLWFVFHYYIYNIKNS</sequence>
<comment type="caution">
    <text evidence="1">The sequence shown here is derived from an EMBL/GenBank/DDBJ whole genome shotgun (WGS) entry which is preliminary data.</text>
</comment>
<reference evidence="1 2" key="1">
    <citation type="submission" date="2016-10" db="EMBL/GenBank/DDBJ databases">
        <authorList>
            <person name="Varghese N."/>
            <person name="Submissions S."/>
        </authorList>
    </citation>
    <scope>NUCLEOTIDE SEQUENCE [LARGE SCALE GENOMIC DNA]</scope>
    <source>
        <strain evidence="1 2">CGMCC 1.7012</strain>
    </source>
</reference>
<dbReference type="EMBL" id="FOKO01000003">
    <property type="protein sequence ID" value="SFC56639.1"/>
    <property type="molecule type" value="Genomic_DNA"/>
</dbReference>
<accession>A0AA94KQD2</accession>
<proteinExistence type="predicted"/>